<dbReference type="OrthoDB" id="1492393at2"/>
<evidence type="ECO:0000313" key="1">
    <source>
        <dbReference type="EMBL" id="TSJ47601.1"/>
    </source>
</evidence>
<gene>
    <name evidence="1" type="ORF">FO442_00290</name>
</gene>
<dbReference type="EMBL" id="VLPL01000001">
    <property type="protein sequence ID" value="TSJ47601.1"/>
    <property type="molecule type" value="Genomic_DNA"/>
</dbReference>
<accession>A0A556N682</accession>
<dbReference type="AlphaFoldDB" id="A0A556N682"/>
<dbReference type="RefSeq" id="WP_144331137.1">
    <property type="nucleotide sequence ID" value="NZ_VLPL01000001.1"/>
</dbReference>
<dbReference type="Proteomes" id="UP000316008">
    <property type="component" value="Unassembled WGS sequence"/>
</dbReference>
<reference evidence="1 2" key="1">
    <citation type="submission" date="2019-07" db="EMBL/GenBank/DDBJ databases">
        <authorList>
            <person name="Huq M.A."/>
        </authorList>
    </citation>
    <scope>NUCLEOTIDE SEQUENCE [LARGE SCALE GENOMIC DNA]</scope>
    <source>
        <strain evidence="1 2">MAH-3</strain>
    </source>
</reference>
<organism evidence="1 2">
    <name type="scientific">Fluviicola chungangensis</name>
    <dbReference type="NCBI Taxonomy" id="2597671"/>
    <lineage>
        <taxon>Bacteria</taxon>
        <taxon>Pseudomonadati</taxon>
        <taxon>Bacteroidota</taxon>
        <taxon>Flavobacteriia</taxon>
        <taxon>Flavobacteriales</taxon>
        <taxon>Crocinitomicaceae</taxon>
        <taxon>Fluviicola</taxon>
    </lineage>
</organism>
<sequence length="244" mass="28028">MKKYSTVITDHLGTQSAFEVSIDEKRKQGKVRYLNEEYDISRCAKTSANELFFWMHIGEYIKLKVVVSSQCGNEKNYLVFSNTRYLFDAESCSAFQQYTGNLKLPLAEPFETENQAESTWTEALTFKGLKPHFSVYLAWFPFDEGAFVKFIHLAVNNREIDLSTAYEIPGGGLVVPIGNYLPNQEYILSWKCETSYTPSFAKTAVGYFVNNDLNTRKVLRVRNVSHYEEWTDSATLVFNTTVEE</sequence>
<proteinExistence type="predicted"/>
<protein>
    <submittedName>
        <fullName evidence="1">Uncharacterized protein</fullName>
    </submittedName>
</protein>
<evidence type="ECO:0000313" key="2">
    <source>
        <dbReference type="Proteomes" id="UP000316008"/>
    </source>
</evidence>
<name>A0A556N682_9FLAO</name>
<comment type="caution">
    <text evidence="1">The sequence shown here is derived from an EMBL/GenBank/DDBJ whole genome shotgun (WGS) entry which is preliminary data.</text>
</comment>
<keyword evidence="2" id="KW-1185">Reference proteome</keyword>